<feature type="compositionally biased region" description="Polar residues" evidence="13">
    <location>
        <begin position="981"/>
        <end position="1001"/>
    </location>
</feature>
<keyword evidence="6" id="KW-0597">Phosphoprotein</keyword>
<dbReference type="GO" id="GO:0016020">
    <property type="term" value="C:membrane"/>
    <property type="evidence" value="ECO:0007669"/>
    <property type="project" value="UniProtKB-SubCell"/>
</dbReference>
<feature type="compositionally biased region" description="Acidic residues" evidence="13">
    <location>
        <begin position="1608"/>
        <end position="1625"/>
    </location>
</feature>
<dbReference type="InterPro" id="IPR013923">
    <property type="entry name" value="Autophagy-rel_prot_16_dom"/>
</dbReference>
<evidence type="ECO:0000256" key="7">
    <source>
        <dbReference type="ARBA" id="ARBA00022801"/>
    </source>
</evidence>
<dbReference type="GO" id="GO:0046856">
    <property type="term" value="P:phosphatidylinositol dephosphorylation"/>
    <property type="evidence" value="ECO:0007669"/>
    <property type="project" value="InterPro"/>
</dbReference>
<dbReference type="GO" id="GO:0002376">
    <property type="term" value="P:immune system process"/>
    <property type="evidence" value="ECO:0007669"/>
    <property type="project" value="UniProtKB-KW"/>
</dbReference>
<dbReference type="SUPFAM" id="SSF56219">
    <property type="entry name" value="DNase I-like"/>
    <property type="match status" value="1"/>
</dbReference>
<gene>
    <name evidence="15" type="ORF">JRQ81_018059</name>
</gene>
<feature type="compositionally biased region" description="Pro residues" evidence="13">
    <location>
        <begin position="1241"/>
        <end position="1251"/>
    </location>
</feature>
<evidence type="ECO:0000256" key="4">
    <source>
        <dbReference type="ARBA" id="ARBA00012981"/>
    </source>
</evidence>
<dbReference type="Pfam" id="PF08614">
    <property type="entry name" value="ATG16"/>
    <property type="match status" value="1"/>
</dbReference>
<reference evidence="15" key="1">
    <citation type="journal article" date="2023" name="DNA Res.">
        <title>Chromosome-level genome assembly of Phrynocephalus forsythii using third-generation DNA sequencing and Hi-C analysis.</title>
        <authorList>
            <person name="Qi Y."/>
            <person name="Zhao W."/>
            <person name="Zhao Y."/>
            <person name="Niu C."/>
            <person name="Cao S."/>
            <person name="Zhang Y."/>
        </authorList>
    </citation>
    <scope>NUCLEOTIDE SEQUENCE</scope>
    <source>
        <tissue evidence="15">Muscle</tissue>
    </source>
</reference>
<feature type="region of interest" description="Disordered" evidence="13">
    <location>
        <begin position="980"/>
        <end position="1004"/>
    </location>
</feature>
<name>A0A9Q0XS27_9SAUR</name>
<evidence type="ECO:0000256" key="5">
    <source>
        <dbReference type="ARBA" id="ARBA00022490"/>
    </source>
</evidence>
<feature type="compositionally biased region" description="Polar residues" evidence="13">
    <location>
        <begin position="1289"/>
        <end position="1308"/>
    </location>
</feature>
<dbReference type="Gene3D" id="1.20.5.170">
    <property type="match status" value="1"/>
</dbReference>
<dbReference type="EMBL" id="JAPFRF010000008">
    <property type="protein sequence ID" value="KAJ7325039.1"/>
    <property type="molecule type" value="Genomic_DNA"/>
</dbReference>
<evidence type="ECO:0000256" key="6">
    <source>
        <dbReference type="ARBA" id="ARBA00022553"/>
    </source>
</evidence>
<keyword evidence="7" id="KW-0378">Hydrolase</keyword>
<dbReference type="GO" id="GO:0005856">
    <property type="term" value="C:cytoskeleton"/>
    <property type="evidence" value="ECO:0007669"/>
    <property type="project" value="UniProtKB-SubCell"/>
</dbReference>
<dbReference type="SUPFAM" id="SSF55550">
    <property type="entry name" value="SH2 domain"/>
    <property type="match status" value="1"/>
</dbReference>
<evidence type="ECO:0000256" key="10">
    <source>
        <dbReference type="ARBA" id="ARBA00023136"/>
    </source>
</evidence>
<dbReference type="GO" id="GO:0005829">
    <property type="term" value="C:cytosol"/>
    <property type="evidence" value="ECO:0007669"/>
    <property type="project" value="TreeGrafter"/>
</dbReference>
<evidence type="ECO:0000256" key="11">
    <source>
        <dbReference type="ARBA" id="ARBA00023212"/>
    </source>
</evidence>
<feature type="region of interest" description="Disordered" evidence="13">
    <location>
        <begin position="108"/>
        <end position="127"/>
    </location>
</feature>
<protein>
    <recommendedName>
        <fullName evidence="4">phosphatidylinositol-3,4,5-trisphosphate 5-phosphatase</fullName>
        <ecNumber evidence="4">3.1.3.86</ecNumber>
    </recommendedName>
</protein>
<dbReference type="FunFam" id="3.30.505.10:FF:000035">
    <property type="entry name" value="phosphatidylinositol 3,4,5-trisphosphate 5-phosphatase 1"/>
    <property type="match status" value="1"/>
</dbReference>
<dbReference type="FunFam" id="3.60.10.10:FF:000005">
    <property type="entry name" value="phosphatidylinositol 3,4,5-trisphosphate 5-phosphatase 1"/>
    <property type="match status" value="1"/>
</dbReference>
<dbReference type="SMART" id="SM00128">
    <property type="entry name" value="IPPc"/>
    <property type="match status" value="1"/>
</dbReference>
<evidence type="ECO:0000313" key="16">
    <source>
        <dbReference type="Proteomes" id="UP001142489"/>
    </source>
</evidence>
<evidence type="ECO:0000259" key="14">
    <source>
        <dbReference type="PROSITE" id="PS50001"/>
    </source>
</evidence>
<evidence type="ECO:0000256" key="2">
    <source>
        <dbReference type="ARBA" id="ARBA00004245"/>
    </source>
</evidence>
<dbReference type="Gene3D" id="3.30.505.10">
    <property type="entry name" value="SH2 domain"/>
    <property type="match status" value="1"/>
</dbReference>
<feature type="region of interest" description="Disordered" evidence="13">
    <location>
        <begin position="1279"/>
        <end position="1308"/>
    </location>
</feature>
<dbReference type="InterPro" id="IPR057510">
    <property type="entry name" value="C2_SHIP1-2_first"/>
</dbReference>
<feature type="region of interest" description="Disordered" evidence="13">
    <location>
        <begin position="1165"/>
        <end position="1186"/>
    </location>
</feature>
<feature type="region of interest" description="Disordered" evidence="13">
    <location>
        <begin position="1236"/>
        <end position="1255"/>
    </location>
</feature>
<dbReference type="InterPro" id="IPR057509">
    <property type="entry name" value="C2_SHIP1-2_2nd"/>
</dbReference>
<evidence type="ECO:0000256" key="8">
    <source>
        <dbReference type="ARBA" id="ARBA00022859"/>
    </source>
</evidence>
<evidence type="ECO:0000256" key="3">
    <source>
        <dbReference type="ARBA" id="ARBA00008734"/>
    </source>
</evidence>
<keyword evidence="9 12" id="KW-0727">SH2 domain</keyword>
<dbReference type="GO" id="GO:0045659">
    <property type="term" value="P:negative regulation of neutrophil differentiation"/>
    <property type="evidence" value="ECO:0007669"/>
    <property type="project" value="TreeGrafter"/>
</dbReference>
<evidence type="ECO:0000313" key="15">
    <source>
        <dbReference type="EMBL" id="KAJ7325039.1"/>
    </source>
</evidence>
<keyword evidence="10" id="KW-0472">Membrane</keyword>
<dbReference type="GO" id="GO:0045579">
    <property type="term" value="P:positive regulation of B cell differentiation"/>
    <property type="evidence" value="ECO:0007669"/>
    <property type="project" value="TreeGrafter"/>
</dbReference>
<dbReference type="PROSITE" id="PS50001">
    <property type="entry name" value="SH2"/>
    <property type="match status" value="1"/>
</dbReference>
<dbReference type="GO" id="GO:0034485">
    <property type="term" value="F:phosphatidylinositol-3,4,5-trisphosphate 5-phosphatase activity"/>
    <property type="evidence" value="ECO:0007669"/>
    <property type="project" value="UniProtKB-EC"/>
</dbReference>
<comment type="caution">
    <text evidence="15">The sequence shown here is derived from an EMBL/GenBank/DDBJ whole genome shotgun (WGS) entry which is preliminary data.</text>
</comment>
<dbReference type="Pfam" id="PF22669">
    <property type="entry name" value="Exo_endo_phos2"/>
    <property type="match status" value="1"/>
</dbReference>
<evidence type="ECO:0000256" key="1">
    <source>
        <dbReference type="ARBA" id="ARBA00004170"/>
    </source>
</evidence>
<evidence type="ECO:0000256" key="12">
    <source>
        <dbReference type="PROSITE-ProRule" id="PRU00191"/>
    </source>
</evidence>
<dbReference type="InterPro" id="IPR036860">
    <property type="entry name" value="SH2_dom_sf"/>
</dbReference>
<dbReference type="InterPro" id="IPR000980">
    <property type="entry name" value="SH2"/>
</dbReference>
<dbReference type="Gene3D" id="3.60.10.10">
    <property type="entry name" value="Endonuclease/exonuclease/phosphatase"/>
    <property type="match status" value="1"/>
</dbReference>
<dbReference type="PANTHER" id="PTHR46051:SF3">
    <property type="entry name" value="PHOSPHATIDYLINOSITOL 3,4,5-TRISPHOSPHATE 5-PHOSPHATASE 1"/>
    <property type="match status" value="1"/>
</dbReference>
<keyword evidence="11" id="KW-0206">Cytoskeleton</keyword>
<dbReference type="CDD" id="cd10343">
    <property type="entry name" value="SH2_SHIP"/>
    <property type="match status" value="1"/>
</dbReference>
<dbReference type="Pfam" id="PF24147">
    <property type="entry name" value="C2_SHIP1-2_2nd"/>
    <property type="match status" value="1"/>
</dbReference>
<accession>A0A9Q0XS27</accession>
<dbReference type="GO" id="GO:0009968">
    <property type="term" value="P:negative regulation of signal transduction"/>
    <property type="evidence" value="ECO:0007669"/>
    <property type="project" value="TreeGrafter"/>
</dbReference>
<dbReference type="GO" id="GO:0045779">
    <property type="term" value="P:negative regulation of bone resorption"/>
    <property type="evidence" value="ECO:0007669"/>
    <property type="project" value="TreeGrafter"/>
</dbReference>
<organism evidence="15 16">
    <name type="scientific">Phrynocephalus forsythii</name>
    <dbReference type="NCBI Taxonomy" id="171643"/>
    <lineage>
        <taxon>Eukaryota</taxon>
        <taxon>Metazoa</taxon>
        <taxon>Chordata</taxon>
        <taxon>Craniata</taxon>
        <taxon>Vertebrata</taxon>
        <taxon>Euteleostomi</taxon>
        <taxon>Lepidosauria</taxon>
        <taxon>Squamata</taxon>
        <taxon>Bifurcata</taxon>
        <taxon>Unidentata</taxon>
        <taxon>Episquamata</taxon>
        <taxon>Toxicofera</taxon>
        <taxon>Iguania</taxon>
        <taxon>Acrodonta</taxon>
        <taxon>Agamidae</taxon>
        <taxon>Agaminae</taxon>
        <taxon>Phrynocephalus</taxon>
    </lineage>
</organism>
<dbReference type="InterPro" id="IPR000300">
    <property type="entry name" value="IPPc"/>
</dbReference>
<dbReference type="SMART" id="SM00252">
    <property type="entry name" value="SH2"/>
    <property type="match status" value="1"/>
</dbReference>
<evidence type="ECO:0000256" key="9">
    <source>
        <dbReference type="ARBA" id="ARBA00022999"/>
    </source>
</evidence>
<proteinExistence type="inferred from homology"/>
<dbReference type="FunFam" id="1.20.5.170:FF:000039">
    <property type="entry name" value="Autophagy-related protein 16-1 isoform 1"/>
    <property type="match status" value="1"/>
</dbReference>
<keyword evidence="8" id="KW-0391">Immunity</keyword>
<feature type="region of interest" description="Disordered" evidence="13">
    <location>
        <begin position="1598"/>
        <end position="1657"/>
    </location>
</feature>
<dbReference type="Pfam" id="PF00017">
    <property type="entry name" value="SH2"/>
    <property type="match status" value="1"/>
</dbReference>
<dbReference type="EC" id="3.1.3.86" evidence="4"/>
<keyword evidence="16" id="KW-1185">Reference proteome</keyword>
<dbReference type="Pfam" id="PF24150">
    <property type="entry name" value="C2_SHIP1-2_first"/>
    <property type="match status" value="1"/>
</dbReference>
<dbReference type="InterPro" id="IPR036691">
    <property type="entry name" value="Endo/exonu/phosph_ase_sf"/>
</dbReference>
<evidence type="ECO:0000256" key="13">
    <source>
        <dbReference type="SAM" id="MobiDB-lite"/>
    </source>
</evidence>
<dbReference type="GO" id="GO:0050776">
    <property type="term" value="P:regulation of immune response"/>
    <property type="evidence" value="ECO:0007669"/>
    <property type="project" value="TreeGrafter"/>
</dbReference>
<keyword evidence="5" id="KW-0963">Cytoplasm</keyword>
<feature type="compositionally biased region" description="Low complexity" evidence="13">
    <location>
        <begin position="1080"/>
        <end position="1089"/>
    </location>
</feature>
<dbReference type="OrthoDB" id="7862313at2759"/>
<comment type="similarity">
    <text evidence="3">Belongs to the inositol 1,4,5-trisphosphate 5-phosphatase family.</text>
</comment>
<dbReference type="CDD" id="cd09100">
    <property type="entry name" value="INPP5c_SHIP1-INPP5D"/>
    <property type="match status" value="1"/>
</dbReference>
<dbReference type="PRINTS" id="PR00401">
    <property type="entry name" value="SH2DOMAIN"/>
</dbReference>
<comment type="subcellular location">
    <subcellularLocation>
        <location evidence="2">Cytoplasm</location>
        <location evidence="2">Cytoskeleton</location>
    </subcellularLocation>
    <subcellularLocation>
        <location evidence="1">Membrane</location>
        <topology evidence="1">Peripheral membrane protein</topology>
    </subcellularLocation>
</comment>
<sequence>MNQGMDQCWYHGTITRSRAEDLLSKVGKDGSFLVRASESIASAYALCLLYRNCVYTYRILPNKENKLVIQASEGVPVQYFNNLEELIEFYKKENVGLVRSLKFPVQREDEETTDELEEDMDSGPPVVPPRFSMPSQATEATEDCSSKEDTHVIEGRSHPFLRHCFNNCNCKIPAEEHLKLIQDYLRVHIASDLESVQLGSWNLPQLKKLLAALCKGLFSEVSRTLPSLESIQMVFDQQVPSGIHRPSQSSCEASRTKLLHLTNVLGSVEDKVKKLLIDGLDSTHRRSLIPPVTFEVKADSLGISSKLHLKVDVEMGKLIIKKAKDGPEDKFYTHKKILQLIKSQKFPNKLVIVLETEKEKTQRKEYVFADSKKREGFCQLLQQMKNKHSEQPEPDMITIFIGTWNMGDAPPPKKISSWFLSKGQGKTRDDTADYIPHDIYVIGTQEDSLGEKEWQDILRQSLQQITSISFKVIAIHTLWNIRIVVLAKPEHENRISHLCMDNVKTGIANRLGNKGAVGVSFMFNGTSFGFVNSHLTSGSEKKHRRNQNYTSILRFLSVGDKKLHPFNITHRFTHLFWLGDLNYRLELPPVEAENIIQKIKQQQYSELLNFDQLLIERKDQKVFLQFEEEEITFAPTYRFERNTRENYVYTKQKATGMKYNLPSWCDRVLWKSYPLVHVVCQSYGCTTDITTSDHSPVFATFEVAVTSQFVSKNDDKCTDSLGQIEFLHCSAILKTKSQTKFYIEFYSSCLESFVKSKEGENEEGSEGELVVKFVEALPKLTPIISDPEYLLDQHILISIKSSDSDESYGEGCIALQSGAAESQVPIQTILTHHGEKTGIFQGEFKLQTSQGKQREKLYDFVKTERDETAGQKPMRGVSCTDYAKEWEQVNRGPSSNRNSHLVAKEAAAIARNRGTVSLDEPCKDDFPRSSMVTDFNNPNYSRMAATTQQLPGTNQLKQIPSPDQIPAFWNYDSTLLLGAESPSTPSNLSPGSPRAPTQTTSNRKEQLYAEVRKSMIEPLLQEDMYTKLEMIDNPLYDFTKSKDKLQTRKEPEFFKMVRKELPLTPEQSFPVSKLQEGDSSKSSLKQQSSPPFLGPSSRFRSYTCSNESEEKTPIRQKSCVNLDPQVPLFKKPVKFSRSEAGHSKPPVPSKSQVVLDMQNIKGRDYRESSELPHHRKHQSEDGNVSRTTMPVLGGCPWPMPPAPRHHSSTPLAATLADMRGALQGVGNNHRDKGQVIAEASRPPPPPPPPPLGRSAKPLSAAIFYRAVSRTCPTVHLALKRKSGRGRQRPPSTAAATNREGTGPTARSTFRQGRPIRVLPSQAWGGLPLTSRTYDGKKEGPSAGVCDLGPTRVRRKLLRLRASSVWQGGPIFGKMSSGLKAGSIPAWKRHILDELKRRDRLQRQAFEEIILQYNKLLEKSDFHTVLADKLQVEKYDLPSRHEISPGHDGARNDAHLQEIAQLRIKHQEELTELHKKRGELAQSVIDLNNQIQQKDKEMQLNNAKIVEYLQKISELETECQDLRNKLQDLERANQTLKDEYDALQITFNALEEKLRKTTEDNQELVTRWMAEKAQEANRLNAENEKDSRRRQARLQKELAEAAKEPLPVEQDDDIEVLADETSDAADETSPVRAVTRTSSKRLSQPAGGLLDSISNIFG</sequence>
<feature type="region of interest" description="Disordered" evidence="13">
    <location>
        <begin position="1066"/>
        <end position="1119"/>
    </location>
</feature>
<dbReference type="CDD" id="cd22887">
    <property type="entry name" value="Atg16_CCD"/>
    <property type="match status" value="1"/>
</dbReference>
<dbReference type="PANTHER" id="PTHR46051">
    <property type="entry name" value="SH2 DOMAIN-CONTAINING PROTEIN"/>
    <property type="match status" value="1"/>
</dbReference>
<feature type="domain" description="SH2" evidence="14">
    <location>
        <begin position="9"/>
        <end position="105"/>
    </location>
</feature>
<dbReference type="Proteomes" id="UP001142489">
    <property type="component" value="Unassembled WGS sequence"/>
</dbReference>
<feature type="compositionally biased region" description="Acidic residues" evidence="13">
    <location>
        <begin position="108"/>
        <end position="121"/>
    </location>
</feature>